<sequence length="643" mass="71934">MGDGLQAGSSQNPPSAPRPLPFNPPAPETWNPSRPKRQTNQLHYLLKVVLKTLWKHHFAWPFQAPVDAIKLNLPDYYKIIKTPMDMGTIKKRLENHYYWNAQECIHDFNTMFTNCYIYNKPGDDIVLMAESLEKLFLHKITEMPQEETEITVVTKGRRGPRKEAGMDDVVILLPRLDPSSCRPVSAPSSTPTCTATTAATSTATSTTTSAATSTATSGATSGTTSGQRKSQKRKADTTTPTANDQLSESPPVSAETRLRRDSNRPSKQLKKEGSQPDSQHHLVTGLESLGTATPKRQELLRFCARLLREMLSKKHAGYAWPFYKPVDAKALGLHDYHDIIKHPMDLSTIKKKLDNKQYRDAQEFAADVRLMFSNCYKYNPPDHDVVAMARNLQDVFEMRFAKMPDEPEEPSPVPTPSSALSSSSESESSGGDSEHERQQRLAELQEQLKAVHEQLAALSQPQMSKPKKKEREKKEKEKEKKKEKHKKKLEVEDAVETLPPAILQTPKKIKTNPAATGLPCRSDGFGGVSTERCKPMSYEEKRQLSLDINKLPGDKLGRVVHIIQTREPSLKNSNPDEIEIDFETLKPSTLRELEKYVSSCLKKKKKPSGKSLELSNMTKMKTGSSSSGSSDSSESEDSENGEH</sequence>
<dbReference type="InterPro" id="IPR038336">
    <property type="entry name" value="NET_sf"/>
</dbReference>
<dbReference type="InterPro" id="IPR018359">
    <property type="entry name" value="Bromodomain_CS"/>
</dbReference>
<feature type="domain" description="NET" evidence="8">
    <location>
        <begin position="526"/>
        <end position="608"/>
    </location>
</feature>
<dbReference type="PRINTS" id="PR00503">
    <property type="entry name" value="BROMODOMAIN"/>
</dbReference>
<dbReference type="AlphaFoldDB" id="A0A3P8WYJ9"/>
<dbReference type="InterPro" id="IPR036427">
    <property type="entry name" value="Bromodomain-like_sf"/>
</dbReference>
<evidence type="ECO:0008006" key="11">
    <source>
        <dbReference type="Google" id="ProtNLM"/>
    </source>
</evidence>
<keyword evidence="2" id="KW-0156">Chromatin regulator</keyword>
<feature type="compositionally biased region" description="Pro residues" evidence="6">
    <location>
        <begin position="14"/>
        <end position="27"/>
    </location>
</feature>
<feature type="region of interest" description="Disordered" evidence="6">
    <location>
        <begin position="600"/>
        <end position="643"/>
    </location>
</feature>
<evidence type="ECO:0000256" key="3">
    <source>
        <dbReference type="ARBA" id="ARBA00023117"/>
    </source>
</evidence>
<keyword evidence="10" id="KW-1185">Reference proteome</keyword>
<evidence type="ECO:0000256" key="6">
    <source>
        <dbReference type="SAM" id="MobiDB-lite"/>
    </source>
</evidence>
<dbReference type="FunFam" id="1.20.920.10:FF:000003">
    <property type="entry name" value="Bromodomain-containing protein 2"/>
    <property type="match status" value="1"/>
</dbReference>
<dbReference type="InterPro" id="IPR027353">
    <property type="entry name" value="NET_dom"/>
</dbReference>
<dbReference type="InParanoid" id="A0A3P8WYJ9"/>
<dbReference type="SUPFAM" id="SSF47370">
    <property type="entry name" value="Bromodomain"/>
    <property type="match status" value="2"/>
</dbReference>
<dbReference type="Gene3D" id="1.20.920.10">
    <property type="entry name" value="Bromodomain-like"/>
    <property type="match status" value="2"/>
</dbReference>
<feature type="compositionally biased region" description="Low complexity" evidence="6">
    <location>
        <begin position="623"/>
        <end position="632"/>
    </location>
</feature>
<dbReference type="OMA" id="PITYEMQ"/>
<organism evidence="9 10">
    <name type="scientific">Cynoglossus semilaevis</name>
    <name type="common">Tongue sole</name>
    <dbReference type="NCBI Taxonomy" id="244447"/>
    <lineage>
        <taxon>Eukaryota</taxon>
        <taxon>Metazoa</taxon>
        <taxon>Chordata</taxon>
        <taxon>Craniata</taxon>
        <taxon>Vertebrata</taxon>
        <taxon>Euteleostomi</taxon>
        <taxon>Actinopterygii</taxon>
        <taxon>Neopterygii</taxon>
        <taxon>Teleostei</taxon>
        <taxon>Neoteleostei</taxon>
        <taxon>Acanthomorphata</taxon>
        <taxon>Carangaria</taxon>
        <taxon>Pleuronectiformes</taxon>
        <taxon>Pleuronectoidei</taxon>
        <taxon>Cynoglossidae</taxon>
        <taxon>Cynoglossinae</taxon>
        <taxon>Cynoglossus</taxon>
    </lineage>
</organism>
<dbReference type="STRING" id="244447.ENSCSEP00000032483"/>
<evidence type="ECO:0000259" key="8">
    <source>
        <dbReference type="PROSITE" id="PS51525"/>
    </source>
</evidence>
<dbReference type="InterPro" id="IPR050935">
    <property type="entry name" value="Bromo_chromatin_reader"/>
</dbReference>
<dbReference type="CDD" id="cd05497">
    <property type="entry name" value="Bromo_Brdt_I_like"/>
    <property type="match status" value="1"/>
</dbReference>
<keyword evidence="3 5" id="KW-0103">Bromodomain</keyword>
<dbReference type="PANTHER" id="PTHR22880">
    <property type="entry name" value="FALZ-RELATED BROMODOMAIN-CONTAINING PROTEINS"/>
    <property type="match status" value="1"/>
</dbReference>
<dbReference type="Proteomes" id="UP000265120">
    <property type="component" value="Chromosome 9"/>
</dbReference>
<dbReference type="InterPro" id="IPR043509">
    <property type="entry name" value="Bromo_Brdt_II"/>
</dbReference>
<dbReference type="Gene3D" id="1.20.1270.220">
    <property type="match status" value="1"/>
</dbReference>
<feature type="domain" description="Bromo" evidence="7">
    <location>
        <begin position="54"/>
        <end position="126"/>
    </location>
</feature>
<feature type="region of interest" description="Disordered" evidence="6">
    <location>
        <begin position="456"/>
        <end position="528"/>
    </location>
</feature>
<dbReference type="InterPro" id="IPR043508">
    <property type="entry name" value="Bromo_Brdt_I"/>
</dbReference>
<protein>
    <recommendedName>
        <fullName evidence="11">Bromodomain containing 4</fullName>
    </recommendedName>
</protein>
<feature type="compositionally biased region" description="Polar residues" evidence="6">
    <location>
        <begin position="237"/>
        <end position="250"/>
    </location>
</feature>
<feature type="region of interest" description="Disordered" evidence="6">
    <location>
        <begin position="1"/>
        <end position="34"/>
    </location>
</feature>
<accession>A0A3P8WYJ9</accession>
<dbReference type="GeneTree" id="ENSGT00940000162790"/>
<dbReference type="InterPro" id="IPR001487">
    <property type="entry name" value="Bromodomain"/>
</dbReference>
<dbReference type="SMART" id="SM00297">
    <property type="entry name" value="BROMO"/>
    <property type="match status" value="2"/>
</dbReference>
<feature type="domain" description="Bromo" evidence="7">
    <location>
        <begin position="314"/>
        <end position="386"/>
    </location>
</feature>
<feature type="compositionally biased region" description="Acidic residues" evidence="6">
    <location>
        <begin position="633"/>
        <end position="643"/>
    </location>
</feature>
<feature type="compositionally biased region" description="Low complexity" evidence="6">
    <location>
        <begin position="416"/>
        <end position="431"/>
    </location>
</feature>
<reference evidence="9" key="3">
    <citation type="submission" date="2025-09" db="UniProtKB">
        <authorList>
            <consortium name="Ensembl"/>
        </authorList>
    </citation>
    <scope>IDENTIFICATION</scope>
</reference>
<dbReference type="GO" id="GO:0006338">
    <property type="term" value="P:chromatin remodeling"/>
    <property type="evidence" value="ECO:0007669"/>
    <property type="project" value="TreeGrafter"/>
</dbReference>
<dbReference type="FunFam" id="1.20.920.10:FF:000002">
    <property type="entry name" value="Bromodomain-containing protein 4"/>
    <property type="match status" value="1"/>
</dbReference>
<dbReference type="PROSITE" id="PS50014">
    <property type="entry name" value="BROMODOMAIN_2"/>
    <property type="match status" value="2"/>
</dbReference>
<feature type="compositionally biased region" description="Low complexity" evidence="6">
    <location>
        <begin position="185"/>
        <end position="225"/>
    </location>
</feature>
<feature type="region of interest" description="Disordered" evidence="6">
    <location>
        <begin position="177"/>
        <end position="281"/>
    </location>
</feature>
<dbReference type="PANTHER" id="PTHR22880:SF245">
    <property type="entry name" value="BROMODOMAIN-CONTAINING PROTEIN 4"/>
    <property type="match status" value="1"/>
</dbReference>
<dbReference type="Pfam" id="PF00439">
    <property type="entry name" value="Bromodomain"/>
    <property type="match status" value="2"/>
</dbReference>
<comment type="similarity">
    <text evidence="4">Belongs to the BET family.</text>
</comment>
<reference evidence="9 10" key="1">
    <citation type="journal article" date="2014" name="Nat. Genet.">
        <title>Whole-genome sequence of a flatfish provides insights into ZW sex chromosome evolution and adaptation to a benthic lifestyle.</title>
        <authorList>
            <person name="Chen S."/>
            <person name="Zhang G."/>
            <person name="Shao C."/>
            <person name="Huang Q."/>
            <person name="Liu G."/>
            <person name="Zhang P."/>
            <person name="Song W."/>
            <person name="An N."/>
            <person name="Chalopin D."/>
            <person name="Volff J.N."/>
            <person name="Hong Y."/>
            <person name="Li Q."/>
            <person name="Sha Z."/>
            <person name="Zhou H."/>
            <person name="Xie M."/>
            <person name="Yu Q."/>
            <person name="Liu Y."/>
            <person name="Xiang H."/>
            <person name="Wang N."/>
            <person name="Wu K."/>
            <person name="Yang C."/>
            <person name="Zhou Q."/>
            <person name="Liao X."/>
            <person name="Yang L."/>
            <person name="Hu Q."/>
            <person name="Zhang J."/>
            <person name="Meng L."/>
            <person name="Jin L."/>
            <person name="Tian Y."/>
            <person name="Lian J."/>
            <person name="Yang J."/>
            <person name="Miao G."/>
            <person name="Liu S."/>
            <person name="Liang Z."/>
            <person name="Yan F."/>
            <person name="Li Y."/>
            <person name="Sun B."/>
            <person name="Zhang H."/>
            <person name="Zhang J."/>
            <person name="Zhu Y."/>
            <person name="Du M."/>
            <person name="Zhao Y."/>
            <person name="Schartl M."/>
            <person name="Tang Q."/>
            <person name="Wang J."/>
        </authorList>
    </citation>
    <scope>NUCLEOTIDE SEQUENCE</scope>
</reference>
<name>A0A3P8WYJ9_CYNSE</name>
<dbReference type="GO" id="GO:0006355">
    <property type="term" value="P:regulation of DNA-templated transcription"/>
    <property type="evidence" value="ECO:0007669"/>
    <property type="project" value="TreeGrafter"/>
</dbReference>
<proteinExistence type="inferred from homology"/>
<evidence type="ECO:0000256" key="1">
    <source>
        <dbReference type="ARBA" id="ARBA00022737"/>
    </source>
</evidence>
<dbReference type="Pfam" id="PF17035">
    <property type="entry name" value="BET"/>
    <property type="match status" value="1"/>
</dbReference>
<evidence type="ECO:0000256" key="4">
    <source>
        <dbReference type="ARBA" id="ARBA00044509"/>
    </source>
</evidence>
<feature type="region of interest" description="Disordered" evidence="6">
    <location>
        <begin position="404"/>
        <end position="440"/>
    </location>
</feature>
<dbReference type="GO" id="GO:0000785">
    <property type="term" value="C:chromatin"/>
    <property type="evidence" value="ECO:0007669"/>
    <property type="project" value="TreeGrafter"/>
</dbReference>
<dbReference type="FunFam" id="1.20.1270.220:FF:000001">
    <property type="entry name" value="bromodomain-containing protein 2 isoform X1"/>
    <property type="match status" value="1"/>
</dbReference>
<feature type="compositionally biased region" description="Basic and acidic residues" evidence="6">
    <location>
        <begin position="256"/>
        <end position="280"/>
    </location>
</feature>
<evidence type="ECO:0000256" key="2">
    <source>
        <dbReference type="ARBA" id="ARBA00022853"/>
    </source>
</evidence>
<keyword evidence="1" id="KW-0677">Repeat</keyword>
<evidence type="ECO:0000313" key="9">
    <source>
        <dbReference type="Ensembl" id="ENSCSEP00000032483.1"/>
    </source>
</evidence>
<dbReference type="PROSITE" id="PS51525">
    <property type="entry name" value="NET"/>
    <property type="match status" value="1"/>
</dbReference>
<evidence type="ECO:0000259" key="7">
    <source>
        <dbReference type="PROSITE" id="PS50014"/>
    </source>
</evidence>
<reference evidence="9" key="2">
    <citation type="submission" date="2025-08" db="UniProtKB">
        <authorList>
            <consortium name="Ensembl"/>
        </authorList>
    </citation>
    <scope>IDENTIFICATION</scope>
</reference>
<dbReference type="CDD" id="cd05498">
    <property type="entry name" value="Bromo_Brdt_II_like"/>
    <property type="match status" value="1"/>
</dbReference>
<dbReference type="PROSITE" id="PS00633">
    <property type="entry name" value="BROMODOMAIN_1"/>
    <property type="match status" value="2"/>
</dbReference>
<dbReference type="Ensembl" id="ENSCSET00000032904.1">
    <property type="protein sequence ID" value="ENSCSEP00000032483.1"/>
    <property type="gene ID" value="ENSCSEG00000020850.1"/>
</dbReference>
<dbReference type="GO" id="GO:0005634">
    <property type="term" value="C:nucleus"/>
    <property type="evidence" value="ECO:0007669"/>
    <property type="project" value="TreeGrafter"/>
</dbReference>
<evidence type="ECO:0000313" key="10">
    <source>
        <dbReference type="Proteomes" id="UP000265120"/>
    </source>
</evidence>
<evidence type="ECO:0000256" key="5">
    <source>
        <dbReference type="PROSITE-ProRule" id="PRU00035"/>
    </source>
</evidence>